<dbReference type="EMBL" id="JXQB01000001">
    <property type="protein sequence ID" value="KIM13495.1"/>
    <property type="molecule type" value="Genomic_DNA"/>
</dbReference>
<dbReference type="InterPro" id="IPR023095">
    <property type="entry name" value="Ade_MeTrfase_dom_2"/>
</dbReference>
<gene>
    <name evidence="9" type="ORF">MCGM508_00030</name>
    <name evidence="10" type="ORF">MCGM508_00140</name>
</gene>
<dbReference type="Gene3D" id="3.40.50.150">
    <property type="entry name" value="Vaccinia Virus protein VP39"/>
    <property type="match status" value="1"/>
</dbReference>
<dbReference type="AlphaFoldDB" id="A0A0C3A1Q2"/>
<dbReference type="Proteomes" id="UP000031975">
    <property type="component" value="Unassembled WGS sequence"/>
</dbReference>
<comment type="catalytic activity">
    <reaction evidence="6 7">
        <text>a 2'-deoxyadenosine in DNA + S-adenosyl-L-methionine = an N(6)-methyl-2'-deoxyadenosine in DNA + S-adenosyl-L-homocysteine + H(+)</text>
        <dbReference type="Rhea" id="RHEA:15197"/>
        <dbReference type="Rhea" id="RHEA-COMP:12418"/>
        <dbReference type="Rhea" id="RHEA-COMP:12419"/>
        <dbReference type="ChEBI" id="CHEBI:15378"/>
        <dbReference type="ChEBI" id="CHEBI:57856"/>
        <dbReference type="ChEBI" id="CHEBI:59789"/>
        <dbReference type="ChEBI" id="CHEBI:90615"/>
        <dbReference type="ChEBI" id="CHEBI:90616"/>
        <dbReference type="EC" id="2.1.1.72"/>
    </reaction>
</comment>
<protein>
    <recommendedName>
        <fullName evidence="2 7">Site-specific DNA-methyltransferase (adenine-specific)</fullName>
        <ecNumber evidence="2 7">2.1.1.72</ecNumber>
    </recommendedName>
</protein>
<feature type="domain" description="HTH cro/C1-type" evidence="8">
    <location>
        <begin position="38"/>
        <end position="61"/>
    </location>
</feature>
<evidence type="ECO:0000256" key="6">
    <source>
        <dbReference type="ARBA" id="ARBA00047942"/>
    </source>
</evidence>
<dbReference type="PROSITE" id="PS50943">
    <property type="entry name" value="HTH_CROC1"/>
    <property type="match status" value="1"/>
</dbReference>
<evidence type="ECO:0000256" key="1">
    <source>
        <dbReference type="ARBA" id="ARBA00006594"/>
    </source>
</evidence>
<accession>A0A0C3A1Q2</accession>
<dbReference type="GO" id="GO:0043565">
    <property type="term" value="F:sequence-specific DNA binding"/>
    <property type="evidence" value="ECO:0007669"/>
    <property type="project" value="TreeGrafter"/>
</dbReference>
<dbReference type="GO" id="GO:0009307">
    <property type="term" value="P:DNA restriction-modification system"/>
    <property type="evidence" value="ECO:0007669"/>
    <property type="project" value="InterPro"/>
</dbReference>
<evidence type="ECO:0000256" key="2">
    <source>
        <dbReference type="ARBA" id="ARBA00011900"/>
    </source>
</evidence>
<keyword evidence="5 7" id="KW-0949">S-adenosyl-L-methionine</keyword>
<evidence type="ECO:0000256" key="3">
    <source>
        <dbReference type="ARBA" id="ARBA00022603"/>
    </source>
</evidence>
<dbReference type="PRINTS" id="PR00505">
    <property type="entry name" value="D12N6MTFRASE"/>
</dbReference>
<dbReference type="GO" id="GO:0006298">
    <property type="term" value="P:mismatch repair"/>
    <property type="evidence" value="ECO:0007669"/>
    <property type="project" value="TreeGrafter"/>
</dbReference>
<dbReference type="Pfam" id="PF02086">
    <property type="entry name" value="MethyltransfD12"/>
    <property type="match status" value="1"/>
</dbReference>
<dbReference type="InterPro" id="IPR002052">
    <property type="entry name" value="DNA_methylase_N6_adenine_CS"/>
</dbReference>
<name>A0A0C3A1Q2_MYCCA</name>
<evidence type="ECO:0000259" key="8">
    <source>
        <dbReference type="PROSITE" id="PS50943"/>
    </source>
</evidence>
<evidence type="ECO:0000313" key="11">
    <source>
        <dbReference type="Proteomes" id="UP000031975"/>
    </source>
</evidence>
<dbReference type="PANTHER" id="PTHR30481:SF3">
    <property type="entry name" value="DNA ADENINE METHYLASE"/>
    <property type="match status" value="1"/>
</dbReference>
<dbReference type="GO" id="GO:1904047">
    <property type="term" value="F:S-adenosyl-L-methionine binding"/>
    <property type="evidence" value="ECO:0007669"/>
    <property type="project" value="TreeGrafter"/>
</dbReference>
<dbReference type="GO" id="GO:0032259">
    <property type="term" value="P:methylation"/>
    <property type="evidence" value="ECO:0007669"/>
    <property type="project" value="UniProtKB-KW"/>
</dbReference>
<evidence type="ECO:0000256" key="7">
    <source>
        <dbReference type="RuleBase" id="RU361257"/>
    </source>
</evidence>
<dbReference type="GO" id="GO:0009007">
    <property type="term" value="F:site-specific DNA-methyltransferase (adenine-specific) activity"/>
    <property type="evidence" value="ECO:0007669"/>
    <property type="project" value="UniProtKB-UniRule"/>
</dbReference>
<evidence type="ECO:0000256" key="4">
    <source>
        <dbReference type="ARBA" id="ARBA00022679"/>
    </source>
</evidence>
<dbReference type="InterPro" id="IPR012327">
    <property type="entry name" value="MeTrfase_D12"/>
</dbReference>
<organism evidence="9 11">
    <name type="scientific">Mycoplasma capricolum subsp. capricolum</name>
    <dbReference type="NCBI Taxonomy" id="40479"/>
    <lineage>
        <taxon>Bacteria</taxon>
        <taxon>Bacillati</taxon>
        <taxon>Mycoplasmatota</taxon>
        <taxon>Mollicutes</taxon>
        <taxon>Mycoplasmataceae</taxon>
        <taxon>Mycoplasma</taxon>
    </lineage>
</organism>
<comment type="similarity">
    <text evidence="1 7">Belongs to the N(4)/N(6)-methyltransferase family.</text>
</comment>
<dbReference type="InterPro" id="IPR001387">
    <property type="entry name" value="Cro/C1-type_HTH"/>
</dbReference>
<reference evidence="9 11" key="1">
    <citation type="submission" date="2015-01" db="EMBL/GenBank/DDBJ databases">
        <title>Draft Genome Sequence of Mycoplasma capricolum subsp. capricolum str. GM508D.</title>
        <authorList>
            <person name="Calcutt M.J."/>
            <person name="Foecking M.F."/>
        </authorList>
    </citation>
    <scope>NUCLEOTIDE SEQUENCE [LARGE SCALE GENOMIC DNA]</scope>
    <source>
        <strain evidence="9 11">GM508D</strain>
    </source>
</reference>
<dbReference type="InterPro" id="IPR029063">
    <property type="entry name" value="SAM-dependent_MTases_sf"/>
</dbReference>
<dbReference type="EC" id="2.1.1.72" evidence="2 7"/>
<dbReference type="SUPFAM" id="SSF53335">
    <property type="entry name" value="S-adenosyl-L-methionine-dependent methyltransferases"/>
    <property type="match status" value="1"/>
</dbReference>
<dbReference type="InterPro" id="IPR010982">
    <property type="entry name" value="Lambda_DNA-bd_dom_sf"/>
</dbReference>
<evidence type="ECO:0000256" key="5">
    <source>
        <dbReference type="ARBA" id="ARBA00022691"/>
    </source>
</evidence>
<dbReference type="Pfam" id="PF13443">
    <property type="entry name" value="HTH_26"/>
    <property type="match status" value="1"/>
</dbReference>
<dbReference type="Gene3D" id="1.10.1020.10">
    <property type="entry name" value="Adenine-specific Methyltransferase, Domain 2"/>
    <property type="match status" value="1"/>
</dbReference>
<evidence type="ECO:0000313" key="10">
    <source>
        <dbReference type="EMBL" id="KIM13495.1"/>
    </source>
</evidence>
<proteinExistence type="inferred from homology"/>
<dbReference type="RefSeq" id="WP_080771832.1">
    <property type="nucleotide sequence ID" value="NZ_JXQB01000001.1"/>
</dbReference>
<keyword evidence="4 7" id="KW-0808">Transferase</keyword>
<sequence>MNISYQPLWNLLETKKINKKDFLKITNISTSCYKNLVNKKEINLTEIVKICEALNCDFKELFLLKEEKQTLSSVVKWVGGKKQIQDTIINLIPKQFNNYIEPFIGGAAILFALQPRNAIINDLNTELINVYNVIKKEPLKLICLLETHKKNHSEEYFYQIRNLDRAKQYNKLSNVKKASRIIYLNKTCFNGLYRVNKDGYFNTPFGRYKNPSILNKQNILNVSKYLNENNIQILNKDYKEILELAKPGDFIYLDPPYMPISQSSSFTSYTQDGFDIQQQIELKEQCDLLTKKGIKFLLSNSDCQFIRELYKDYEILVVKAKRAINSKAEKRGHINELLISNYKKEE</sequence>
<dbReference type="NCBIfam" id="TIGR00571">
    <property type="entry name" value="dam"/>
    <property type="match status" value="1"/>
</dbReference>
<dbReference type="PROSITE" id="PS00092">
    <property type="entry name" value="N6_MTASE"/>
    <property type="match status" value="1"/>
</dbReference>
<comment type="caution">
    <text evidence="9">The sequence shown here is derived from an EMBL/GenBank/DDBJ whole genome shotgun (WGS) entry which is preliminary data.</text>
</comment>
<keyword evidence="3 7" id="KW-0489">Methyltransferase</keyword>
<dbReference type="EMBL" id="JXQB01000001">
    <property type="protein sequence ID" value="KIM13476.1"/>
    <property type="molecule type" value="Genomic_DNA"/>
</dbReference>
<dbReference type="PANTHER" id="PTHR30481">
    <property type="entry name" value="DNA ADENINE METHYLASE"/>
    <property type="match status" value="1"/>
</dbReference>
<dbReference type="SUPFAM" id="SSF47413">
    <property type="entry name" value="lambda repressor-like DNA-binding domains"/>
    <property type="match status" value="1"/>
</dbReference>
<evidence type="ECO:0000313" key="9">
    <source>
        <dbReference type="EMBL" id="KIM13476.1"/>
    </source>
</evidence>